<dbReference type="EMBL" id="CP031146">
    <property type="protein sequence ID" value="AXM97861.1"/>
    <property type="molecule type" value="Genomic_DNA"/>
</dbReference>
<keyword evidence="1" id="KW-0812">Transmembrane</keyword>
<evidence type="ECO:0000313" key="2">
    <source>
        <dbReference type="EMBL" id="AXM97861.1"/>
    </source>
</evidence>
<name>A0AAD0R4R0_PSEDL</name>
<keyword evidence="1" id="KW-1133">Transmembrane helix</keyword>
<evidence type="ECO:0000313" key="3">
    <source>
        <dbReference type="Proteomes" id="UP000256503"/>
    </source>
</evidence>
<keyword evidence="1" id="KW-0472">Membrane</keyword>
<dbReference type="AlphaFoldDB" id="A0AAD0R4R0"/>
<organism evidence="2 3">
    <name type="scientific">Pseudomonas plecoglossicida</name>
    <dbReference type="NCBI Taxonomy" id="70775"/>
    <lineage>
        <taxon>Bacteria</taxon>
        <taxon>Pseudomonadati</taxon>
        <taxon>Pseudomonadota</taxon>
        <taxon>Gammaproteobacteria</taxon>
        <taxon>Pseudomonadales</taxon>
        <taxon>Pseudomonadaceae</taxon>
        <taxon>Pseudomonas</taxon>
    </lineage>
</organism>
<dbReference type="Proteomes" id="UP000256503">
    <property type="component" value="Chromosome"/>
</dbReference>
<evidence type="ECO:0000256" key="1">
    <source>
        <dbReference type="SAM" id="Phobius"/>
    </source>
</evidence>
<gene>
    <name evidence="2" type="ORF">DVB73_19795</name>
</gene>
<proteinExistence type="predicted"/>
<sequence>MTSSPWMFISFFMLTSLMISLVALIYIACRHIETIESQLINCKFVQGNRSMYSTAGILGKMMRLCGIAGMLSTPNFYIRRNLADPIDIQSIPQKTKHLLLFFWYCLILSVSSLIIFEGFTRYFERG</sequence>
<protein>
    <submittedName>
        <fullName evidence="2">Uncharacterized protein</fullName>
    </submittedName>
</protein>
<accession>A0AAD0R4R0</accession>
<feature type="transmembrane region" description="Helical" evidence="1">
    <location>
        <begin position="6"/>
        <end position="29"/>
    </location>
</feature>
<reference evidence="2 3" key="1">
    <citation type="submission" date="2018-07" db="EMBL/GenBank/DDBJ databases">
        <title>Complete genome sequence of a Pseudomonas plecoglossicida strain pathogenic to the marine fish, Larimichthys crocea.</title>
        <authorList>
            <person name="Tao Z."/>
        </authorList>
    </citation>
    <scope>NUCLEOTIDE SEQUENCE [LARGE SCALE GENOMIC DNA]</scope>
    <source>
        <strain evidence="2 3">XSDHY-P</strain>
    </source>
</reference>
<feature type="transmembrane region" description="Helical" evidence="1">
    <location>
        <begin position="98"/>
        <end position="116"/>
    </location>
</feature>